<dbReference type="InterPro" id="IPR028202">
    <property type="entry name" value="Reductase_C"/>
</dbReference>
<keyword evidence="2" id="KW-0285">Flavoprotein</keyword>
<evidence type="ECO:0000259" key="6">
    <source>
        <dbReference type="Pfam" id="PF14759"/>
    </source>
</evidence>
<dbReference type="GO" id="GO:0016651">
    <property type="term" value="F:oxidoreductase activity, acting on NAD(P)H"/>
    <property type="evidence" value="ECO:0007669"/>
    <property type="project" value="TreeGrafter"/>
</dbReference>
<gene>
    <name evidence="7" type="ORF">OQ273_13430</name>
</gene>
<keyword evidence="8" id="KW-1185">Reference proteome</keyword>
<dbReference type="SUPFAM" id="SSF55424">
    <property type="entry name" value="FAD/NAD-linked reductases, dimerisation (C-terminal) domain"/>
    <property type="match status" value="1"/>
</dbReference>
<evidence type="ECO:0000256" key="4">
    <source>
        <dbReference type="ARBA" id="ARBA00023002"/>
    </source>
</evidence>
<dbReference type="Pfam" id="PF14759">
    <property type="entry name" value="Reductase_C"/>
    <property type="match status" value="1"/>
</dbReference>
<dbReference type="Gene3D" id="3.50.50.60">
    <property type="entry name" value="FAD/NAD(P)-binding domain"/>
    <property type="match status" value="2"/>
</dbReference>
<dbReference type="PANTHER" id="PTHR43557">
    <property type="entry name" value="APOPTOSIS-INDUCING FACTOR 1"/>
    <property type="match status" value="1"/>
</dbReference>
<dbReference type="RefSeq" id="WP_267991007.1">
    <property type="nucleotide sequence ID" value="NZ_JAPJZI010000001.1"/>
</dbReference>
<dbReference type="GO" id="GO:0005737">
    <property type="term" value="C:cytoplasm"/>
    <property type="evidence" value="ECO:0007669"/>
    <property type="project" value="TreeGrafter"/>
</dbReference>
<dbReference type="Proteomes" id="UP001151234">
    <property type="component" value="Unassembled WGS sequence"/>
</dbReference>
<evidence type="ECO:0000256" key="2">
    <source>
        <dbReference type="ARBA" id="ARBA00022630"/>
    </source>
</evidence>
<comment type="cofactor">
    <cofactor evidence="1">
        <name>FAD</name>
        <dbReference type="ChEBI" id="CHEBI:57692"/>
    </cofactor>
</comment>
<sequence>MVIIGAGEAAACAAAAMRDAGWTGAITIVGEERHRPYERPPLSKSALTDEEQPEVRVSAEALRFDALGIVHKSDTRVVRIDRASKQIHTLDGETIGYDKLLLATGAQARPLLVGGGEYALTLRSHEDVWALRQFFGKGRHVLIVGGGLIGLELAASANELGACATIIENRERLLTRCVEAQIAETIQKTHTQRGNRFRFAVDVESIERDSVTLTNGERIEGDVVVAAVGAQPDVALAEDADIEVDNGILTDAFLRTSDPDIFACGDCACAKHPLFGDRPRRMESWQVARDQGALVGRNMVLPPVPQSAVPWFWSDQYDCQLQVAGMPDLGATVVERRLDSETILYFYLSKNGTLVGAAAYGYLRTLAKDMLVSQRLIAASAKPDAAFLAAADRRLKALLAA</sequence>
<dbReference type="PRINTS" id="PR00368">
    <property type="entry name" value="FADPNR"/>
</dbReference>
<evidence type="ECO:0000313" key="7">
    <source>
        <dbReference type="EMBL" id="MDA5399580.1"/>
    </source>
</evidence>
<feature type="domain" description="FAD/NAD(P)-binding" evidence="5">
    <location>
        <begin position="2"/>
        <end position="292"/>
    </location>
</feature>
<keyword evidence="4" id="KW-0560">Oxidoreductase</keyword>
<evidence type="ECO:0000256" key="3">
    <source>
        <dbReference type="ARBA" id="ARBA00022827"/>
    </source>
</evidence>
<dbReference type="Pfam" id="PF07992">
    <property type="entry name" value="Pyr_redox_2"/>
    <property type="match status" value="1"/>
</dbReference>
<dbReference type="PRINTS" id="PR00411">
    <property type="entry name" value="PNDRDTASEI"/>
</dbReference>
<evidence type="ECO:0000256" key="1">
    <source>
        <dbReference type="ARBA" id="ARBA00001974"/>
    </source>
</evidence>
<dbReference type="InterPro" id="IPR023753">
    <property type="entry name" value="FAD/NAD-binding_dom"/>
</dbReference>
<dbReference type="AlphaFoldDB" id="A0A9X3ZII8"/>
<dbReference type="SUPFAM" id="SSF51905">
    <property type="entry name" value="FAD/NAD(P)-binding domain"/>
    <property type="match status" value="1"/>
</dbReference>
<dbReference type="InterPro" id="IPR016156">
    <property type="entry name" value="FAD/NAD-linked_Rdtase_dimer_sf"/>
</dbReference>
<comment type="caution">
    <text evidence="7">The sequence shown here is derived from an EMBL/GenBank/DDBJ whole genome shotgun (WGS) entry which is preliminary data.</text>
</comment>
<dbReference type="Gene3D" id="3.30.390.30">
    <property type="match status" value="1"/>
</dbReference>
<evidence type="ECO:0000313" key="8">
    <source>
        <dbReference type="Proteomes" id="UP001151234"/>
    </source>
</evidence>
<dbReference type="InterPro" id="IPR050446">
    <property type="entry name" value="FAD-oxidoreductase/Apoptosis"/>
</dbReference>
<proteinExistence type="predicted"/>
<dbReference type="PANTHER" id="PTHR43557:SF2">
    <property type="entry name" value="RIESKE DOMAIN-CONTAINING PROTEIN-RELATED"/>
    <property type="match status" value="1"/>
</dbReference>
<evidence type="ECO:0000259" key="5">
    <source>
        <dbReference type="Pfam" id="PF07992"/>
    </source>
</evidence>
<accession>A0A9X3ZII8</accession>
<reference evidence="7" key="1">
    <citation type="submission" date="2022-11" db="EMBL/GenBank/DDBJ databases">
        <title>Draft genome sequence of Hoeflea poritis E7-10 and Hoeflea prorocentri PM5-8, separated from scleractinian coral Porites lutea and marine dinoflagellate.</title>
        <authorList>
            <person name="Zhang G."/>
            <person name="Wei Q."/>
            <person name="Cai L."/>
        </authorList>
    </citation>
    <scope>NUCLEOTIDE SEQUENCE</scope>
    <source>
        <strain evidence="7">PM5-8</strain>
    </source>
</reference>
<protein>
    <submittedName>
        <fullName evidence="7">FAD-dependent oxidoreductase</fullName>
    </submittedName>
</protein>
<dbReference type="EMBL" id="JAPJZI010000001">
    <property type="protein sequence ID" value="MDA5399580.1"/>
    <property type="molecule type" value="Genomic_DNA"/>
</dbReference>
<dbReference type="InterPro" id="IPR036188">
    <property type="entry name" value="FAD/NAD-bd_sf"/>
</dbReference>
<feature type="domain" description="Reductase C-terminal" evidence="6">
    <location>
        <begin position="311"/>
        <end position="399"/>
    </location>
</feature>
<keyword evidence="3" id="KW-0274">FAD</keyword>
<name>A0A9X3ZII8_9HYPH</name>
<organism evidence="7 8">
    <name type="scientific">Hoeflea prorocentri</name>
    <dbReference type="NCBI Taxonomy" id="1922333"/>
    <lineage>
        <taxon>Bacteria</taxon>
        <taxon>Pseudomonadati</taxon>
        <taxon>Pseudomonadota</taxon>
        <taxon>Alphaproteobacteria</taxon>
        <taxon>Hyphomicrobiales</taxon>
        <taxon>Rhizobiaceae</taxon>
        <taxon>Hoeflea</taxon>
    </lineage>
</organism>